<dbReference type="PROSITE" id="PS51729">
    <property type="entry name" value="GNAT_YJDJ"/>
    <property type="match status" value="1"/>
</dbReference>
<feature type="domain" description="N-acetyltransferase" evidence="2">
    <location>
        <begin position="3"/>
        <end position="91"/>
    </location>
</feature>
<protein>
    <submittedName>
        <fullName evidence="3">GNAT family N-acetyltransferase</fullName>
    </submittedName>
</protein>
<dbReference type="InterPro" id="IPR000182">
    <property type="entry name" value="GNAT_dom"/>
</dbReference>
<feature type="domain" description="N-acetyltransferase" evidence="1">
    <location>
        <begin position="1"/>
        <end position="92"/>
    </location>
</feature>
<dbReference type="InterPro" id="IPR045057">
    <property type="entry name" value="Gcn5-rel_NAT"/>
</dbReference>
<dbReference type="PROSITE" id="PS51186">
    <property type="entry name" value="GNAT"/>
    <property type="match status" value="1"/>
</dbReference>
<dbReference type="PANTHER" id="PTHR31435">
    <property type="entry name" value="PROTEIN NATD1"/>
    <property type="match status" value="1"/>
</dbReference>
<sequence length="92" mass="10440">MMEIKEGKDRFVLLNDEGNEAGEMTWSNAGPEIMIIDHTFVDPTYRGQQLAQKLVAAGVDKARKDGKKIIPLCPFAKKEFEEKPEYADVLRK</sequence>
<dbReference type="PANTHER" id="PTHR31435:SF10">
    <property type="entry name" value="BSR4717 PROTEIN"/>
    <property type="match status" value="1"/>
</dbReference>
<dbReference type="InterPro" id="IPR016181">
    <property type="entry name" value="Acyl_CoA_acyltransferase"/>
</dbReference>
<dbReference type="CDD" id="cd04301">
    <property type="entry name" value="NAT_SF"/>
    <property type="match status" value="1"/>
</dbReference>
<gene>
    <name evidence="3" type="ORF">P7H59_10010</name>
</gene>
<name>A0ABU3FV29_9ENTE</name>
<evidence type="ECO:0000259" key="2">
    <source>
        <dbReference type="PROSITE" id="PS51729"/>
    </source>
</evidence>
<evidence type="ECO:0000313" key="4">
    <source>
        <dbReference type="Proteomes" id="UP001265301"/>
    </source>
</evidence>
<dbReference type="Gene3D" id="3.40.630.30">
    <property type="match status" value="1"/>
</dbReference>
<dbReference type="Proteomes" id="UP001265301">
    <property type="component" value="Unassembled WGS sequence"/>
</dbReference>
<evidence type="ECO:0000259" key="1">
    <source>
        <dbReference type="PROSITE" id="PS51186"/>
    </source>
</evidence>
<reference evidence="3 4" key="1">
    <citation type="submission" date="2023-03" db="EMBL/GenBank/DDBJ databases">
        <authorList>
            <person name="Shen W."/>
            <person name="Cai J."/>
        </authorList>
    </citation>
    <scope>NUCLEOTIDE SEQUENCE [LARGE SCALE GENOMIC DNA]</scope>
    <source>
        <strain evidence="3 4">B101</strain>
    </source>
</reference>
<evidence type="ECO:0000313" key="3">
    <source>
        <dbReference type="EMBL" id="MDT2828772.1"/>
    </source>
</evidence>
<organism evidence="3 4">
    <name type="scientific">Enterococcus viikkiensis</name>
    <dbReference type="NCBI Taxonomy" id="930854"/>
    <lineage>
        <taxon>Bacteria</taxon>
        <taxon>Bacillati</taxon>
        <taxon>Bacillota</taxon>
        <taxon>Bacilli</taxon>
        <taxon>Lactobacillales</taxon>
        <taxon>Enterococcaceae</taxon>
        <taxon>Enterococcus</taxon>
    </lineage>
</organism>
<dbReference type="Pfam" id="PF14542">
    <property type="entry name" value="Acetyltransf_CG"/>
    <property type="match status" value="1"/>
</dbReference>
<comment type="caution">
    <text evidence="3">The sequence shown here is derived from an EMBL/GenBank/DDBJ whole genome shotgun (WGS) entry which is preliminary data.</text>
</comment>
<dbReference type="SUPFAM" id="SSF55729">
    <property type="entry name" value="Acyl-CoA N-acyltransferases (Nat)"/>
    <property type="match status" value="1"/>
</dbReference>
<dbReference type="InterPro" id="IPR031165">
    <property type="entry name" value="GNAT_YJDJ"/>
</dbReference>
<accession>A0ABU3FV29</accession>
<keyword evidence="4" id="KW-1185">Reference proteome</keyword>
<dbReference type="EMBL" id="JARQBN010000019">
    <property type="protein sequence ID" value="MDT2828772.1"/>
    <property type="molecule type" value="Genomic_DNA"/>
</dbReference>
<proteinExistence type="predicted"/>